<dbReference type="Proteomes" id="UP001283361">
    <property type="component" value="Unassembled WGS sequence"/>
</dbReference>
<keyword evidence="2" id="KW-1185">Reference proteome</keyword>
<accession>A0AAE0ZJG2</accession>
<proteinExistence type="predicted"/>
<dbReference type="AlphaFoldDB" id="A0AAE0ZJG2"/>
<comment type="caution">
    <text evidence="1">The sequence shown here is derived from an EMBL/GenBank/DDBJ whole genome shotgun (WGS) entry which is preliminary data.</text>
</comment>
<reference evidence="1" key="1">
    <citation type="journal article" date="2023" name="G3 (Bethesda)">
        <title>A reference genome for the long-term kleptoplast-retaining sea slug Elysia crispata morphotype clarki.</title>
        <authorList>
            <person name="Eastman K.E."/>
            <person name="Pendleton A.L."/>
            <person name="Shaikh M.A."/>
            <person name="Suttiyut T."/>
            <person name="Ogas R."/>
            <person name="Tomko P."/>
            <person name="Gavelis G."/>
            <person name="Widhalm J.R."/>
            <person name="Wisecaver J.H."/>
        </authorList>
    </citation>
    <scope>NUCLEOTIDE SEQUENCE</scope>
    <source>
        <strain evidence="1">ECLA1</strain>
    </source>
</reference>
<organism evidence="1 2">
    <name type="scientific">Elysia crispata</name>
    <name type="common">lettuce slug</name>
    <dbReference type="NCBI Taxonomy" id="231223"/>
    <lineage>
        <taxon>Eukaryota</taxon>
        <taxon>Metazoa</taxon>
        <taxon>Spiralia</taxon>
        <taxon>Lophotrochozoa</taxon>
        <taxon>Mollusca</taxon>
        <taxon>Gastropoda</taxon>
        <taxon>Heterobranchia</taxon>
        <taxon>Euthyneura</taxon>
        <taxon>Panpulmonata</taxon>
        <taxon>Sacoglossa</taxon>
        <taxon>Placobranchoidea</taxon>
        <taxon>Plakobranchidae</taxon>
        <taxon>Elysia</taxon>
    </lineage>
</organism>
<gene>
    <name evidence="1" type="ORF">RRG08_011943</name>
</gene>
<protein>
    <submittedName>
        <fullName evidence="1">Uncharacterized protein</fullName>
    </submittedName>
</protein>
<dbReference type="EMBL" id="JAWDGP010003842">
    <property type="protein sequence ID" value="KAK3770448.1"/>
    <property type="molecule type" value="Genomic_DNA"/>
</dbReference>
<evidence type="ECO:0000313" key="2">
    <source>
        <dbReference type="Proteomes" id="UP001283361"/>
    </source>
</evidence>
<name>A0AAE0ZJG2_9GAST</name>
<evidence type="ECO:0000313" key="1">
    <source>
        <dbReference type="EMBL" id="KAK3770448.1"/>
    </source>
</evidence>
<sequence length="89" mass="10473">MRTLLRVQSLDTNISHVMQPWRLKLCNVDVFAMERLRVVRVFCYKKRSCLVLGYEISSETSVTRSRVKLLLRDLVRDLYYETSSEASVT</sequence>